<evidence type="ECO:0000256" key="1">
    <source>
        <dbReference type="SAM" id="MobiDB-lite"/>
    </source>
</evidence>
<proteinExistence type="predicted"/>
<evidence type="ECO:0000313" key="3">
    <source>
        <dbReference type="Proteomes" id="UP000887116"/>
    </source>
</evidence>
<reference evidence="2" key="1">
    <citation type="submission" date="2020-07" db="EMBL/GenBank/DDBJ databases">
        <title>Multicomponent nature underlies the extraordinary mechanical properties of spider dragline silk.</title>
        <authorList>
            <person name="Kono N."/>
            <person name="Nakamura H."/>
            <person name="Mori M."/>
            <person name="Yoshida Y."/>
            <person name="Ohtoshi R."/>
            <person name="Malay A.D."/>
            <person name="Moran D.A.P."/>
            <person name="Tomita M."/>
            <person name="Numata K."/>
            <person name="Arakawa K."/>
        </authorList>
    </citation>
    <scope>NUCLEOTIDE SEQUENCE</scope>
</reference>
<dbReference type="EMBL" id="BMAO01035857">
    <property type="protein sequence ID" value="GFR06442.1"/>
    <property type="molecule type" value="Genomic_DNA"/>
</dbReference>
<protein>
    <submittedName>
        <fullName evidence="2">Uncharacterized protein</fullName>
    </submittedName>
</protein>
<feature type="region of interest" description="Disordered" evidence="1">
    <location>
        <begin position="56"/>
        <end position="80"/>
    </location>
</feature>
<organism evidence="2 3">
    <name type="scientific">Trichonephila clavata</name>
    <name type="common">Joro spider</name>
    <name type="synonym">Nephila clavata</name>
    <dbReference type="NCBI Taxonomy" id="2740835"/>
    <lineage>
        <taxon>Eukaryota</taxon>
        <taxon>Metazoa</taxon>
        <taxon>Ecdysozoa</taxon>
        <taxon>Arthropoda</taxon>
        <taxon>Chelicerata</taxon>
        <taxon>Arachnida</taxon>
        <taxon>Araneae</taxon>
        <taxon>Araneomorphae</taxon>
        <taxon>Entelegynae</taxon>
        <taxon>Araneoidea</taxon>
        <taxon>Nephilidae</taxon>
        <taxon>Trichonephila</taxon>
    </lineage>
</organism>
<keyword evidence="3" id="KW-1185">Reference proteome</keyword>
<dbReference type="OrthoDB" id="10299257at2759"/>
<gene>
    <name evidence="2" type="ORF">TNCT_136371</name>
</gene>
<comment type="caution">
    <text evidence="2">The sequence shown here is derived from an EMBL/GenBank/DDBJ whole genome shotgun (WGS) entry which is preliminary data.</text>
</comment>
<accession>A0A8X6LFG0</accession>
<sequence>MDISLTSFCRVNKEEYASNSSPFSCSRDLFGSLLSPAGHRVLKPTPDPTILLREREPNRHFRKRTAESGGEERGRERGKQFWGTDEKIFCRGK</sequence>
<dbReference type="Proteomes" id="UP000887116">
    <property type="component" value="Unassembled WGS sequence"/>
</dbReference>
<dbReference type="AlphaFoldDB" id="A0A8X6LFG0"/>
<name>A0A8X6LFG0_TRICU</name>
<evidence type="ECO:0000313" key="2">
    <source>
        <dbReference type="EMBL" id="GFR06442.1"/>
    </source>
</evidence>